<dbReference type="RefSeq" id="WP_378775314.1">
    <property type="nucleotide sequence ID" value="NZ_JBHTMX010000059.1"/>
</dbReference>
<reference evidence="5" key="1">
    <citation type="journal article" date="2019" name="Int. J. Syst. Evol. Microbiol.">
        <title>The Global Catalogue of Microorganisms (GCM) 10K type strain sequencing project: providing services to taxonomists for standard genome sequencing and annotation.</title>
        <authorList>
            <consortium name="The Broad Institute Genomics Platform"/>
            <consortium name="The Broad Institute Genome Sequencing Center for Infectious Disease"/>
            <person name="Wu L."/>
            <person name="Ma J."/>
        </authorList>
    </citation>
    <scope>NUCLEOTIDE SEQUENCE [LARGE SCALE GENOMIC DNA]</scope>
    <source>
        <strain evidence="5">CCUG 61696</strain>
    </source>
</reference>
<dbReference type="InterPro" id="IPR050595">
    <property type="entry name" value="Bact_response_regulator"/>
</dbReference>
<dbReference type="EMBL" id="JBHTMX010000059">
    <property type="protein sequence ID" value="MFD1332081.1"/>
    <property type="molecule type" value="Genomic_DNA"/>
</dbReference>
<evidence type="ECO:0000313" key="4">
    <source>
        <dbReference type="EMBL" id="MFD1332081.1"/>
    </source>
</evidence>
<accession>A0ABW3Z721</accession>
<comment type="caution">
    <text evidence="4">The sequence shown here is derived from an EMBL/GenBank/DDBJ whole genome shotgun (WGS) entry which is preliminary data.</text>
</comment>
<feature type="modified residue" description="4-aspartylphosphate" evidence="2">
    <location>
        <position position="56"/>
    </location>
</feature>
<dbReference type="SUPFAM" id="SSF52172">
    <property type="entry name" value="CheY-like"/>
    <property type="match status" value="1"/>
</dbReference>
<gene>
    <name evidence="4" type="ORF">ACFQ4O_08730</name>
</gene>
<sequence length="126" mass="14154">MPPHQDLVIVVDDDAAVRQALRFALEQEGLAVRDYADGGELLAEAELPLRACLLIDQFMPAMTGVDLVRRLRRRHVRLPAILMTGRSSRELRERATRAGFACVLEKPLDDGALMDTIRLELAREVH</sequence>
<evidence type="ECO:0000313" key="5">
    <source>
        <dbReference type="Proteomes" id="UP001597171"/>
    </source>
</evidence>
<evidence type="ECO:0000259" key="3">
    <source>
        <dbReference type="PROSITE" id="PS50110"/>
    </source>
</evidence>
<dbReference type="PANTHER" id="PTHR44591:SF25">
    <property type="entry name" value="CHEMOTAXIS TWO-COMPONENT RESPONSE REGULATOR"/>
    <property type="match status" value="1"/>
</dbReference>
<keyword evidence="5" id="KW-1185">Reference proteome</keyword>
<dbReference type="Pfam" id="PF00072">
    <property type="entry name" value="Response_reg"/>
    <property type="match status" value="1"/>
</dbReference>
<dbReference type="InterPro" id="IPR001789">
    <property type="entry name" value="Sig_transdc_resp-reg_receiver"/>
</dbReference>
<evidence type="ECO:0000256" key="2">
    <source>
        <dbReference type="PROSITE-ProRule" id="PRU00169"/>
    </source>
</evidence>
<protein>
    <submittedName>
        <fullName evidence="4">Response regulator</fullName>
    </submittedName>
</protein>
<dbReference type="SMART" id="SM00448">
    <property type="entry name" value="REC"/>
    <property type="match status" value="1"/>
</dbReference>
<name>A0ABW3Z721_9HYPH</name>
<feature type="domain" description="Response regulatory" evidence="3">
    <location>
        <begin position="7"/>
        <end position="121"/>
    </location>
</feature>
<dbReference type="InterPro" id="IPR011006">
    <property type="entry name" value="CheY-like_superfamily"/>
</dbReference>
<organism evidence="4 5">
    <name type="scientific">Methylopila musalis</name>
    <dbReference type="NCBI Taxonomy" id="1134781"/>
    <lineage>
        <taxon>Bacteria</taxon>
        <taxon>Pseudomonadati</taxon>
        <taxon>Pseudomonadota</taxon>
        <taxon>Alphaproteobacteria</taxon>
        <taxon>Hyphomicrobiales</taxon>
        <taxon>Methylopilaceae</taxon>
        <taxon>Methylopila</taxon>
    </lineage>
</organism>
<evidence type="ECO:0000256" key="1">
    <source>
        <dbReference type="ARBA" id="ARBA00022553"/>
    </source>
</evidence>
<dbReference type="Proteomes" id="UP001597171">
    <property type="component" value="Unassembled WGS sequence"/>
</dbReference>
<proteinExistence type="predicted"/>
<dbReference type="PANTHER" id="PTHR44591">
    <property type="entry name" value="STRESS RESPONSE REGULATOR PROTEIN 1"/>
    <property type="match status" value="1"/>
</dbReference>
<dbReference type="Gene3D" id="3.40.50.2300">
    <property type="match status" value="1"/>
</dbReference>
<dbReference type="PROSITE" id="PS50110">
    <property type="entry name" value="RESPONSE_REGULATORY"/>
    <property type="match status" value="1"/>
</dbReference>
<keyword evidence="1 2" id="KW-0597">Phosphoprotein</keyword>